<evidence type="ECO:0000256" key="2">
    <source>
        <dbReference type="ARBA" id="ARBA00022714"/>
    </source>
</evidence>
<dbReference type="InterPro" id="IPR036922">
    <property type="entry name" value="Rieske_2Fe-2S_sf"/>
</dbReference>
<dbReference type="Pfam" id="PF00355">
    <property type="entry name" value="Rieske"/>
    <property type="match status" value="1"/>
</dbReference>
<accession>A0A1H8ZSK2</accession>
<keyword evidence="10" id="KW-1185">Reference proteome</keyword>
<protein>
    <submittedName>
        <fullName evidence="9">Rieske [2Fe-2S] domain-containing protein</fullName>
    </submittedName>
</protein>
<comment type="cofactor">
    <cofactor evidence="1">
        <name>Fe cation</name>
        <dbReference type="ChEBI" id="CHEBI:24875"/>
    </cofactor>
</comment>
<evidence type="ECO:0000256" key="6">
    <source>
        <dbReference type="ARBA" id="ARBA00023014"/>
    </source>
</evidence>
<keyword evidence="3" id="KW-0479">Metal-binding</keyword>
<dbReference type="AlphaFoldDB" id="A0A1H8ZSK2"/>
<evidence type="ECO:0000256" key="7">
    <source>
        <dbReference type="SAM" id="MobiDB-lite"/>
    </source>
</evidence>
<name>A0A1H8ZSK2_9GAMM</name>
<dbReference type="Pfam" id="PF00848">
    <property type="entry name" value="Ring_hydroxyl_A"/>
    <property type="match status" value="1"/>
</dbReference>
<dbReference type="SUPFAM" id="SSF50022">
    <property type="entry name" value="ISP domain"/>
    <property type="match status" value="1"/>
</dbReference>
<reference evidence="9 10" key="1">
    <citation type="submission" date="2016-10" db="EMBL/GenBank/DDBJ databases">
        <authorList>
            <person name="de Groot N.N."/>
        </authorList>
    </citation>
    <scope>NUCLEOTIDE SEQUENCE [LARGE SCALE GENOMIC DNA]</scope>
    <source>
        <strain evidence="9 10">DSM 25927</strain>
    </source>
</reference>
<keyword evidence="2" id="KW-0001">2Fe-2S</keyword>
<dbReference type="STRING" id="489703.SAMN04488038_101142"/>
<sequence>MSVATPDPVQLDQGDARCPGAPSTQDIIAGDKVPAPGWVRSEAYQFLGSEDVSSERYTEAAFAKQEFDKLWTRTWQFACREEHIPETGDYYVYDIGPYSFIVTRVSDREIRAYYNACLHRGTKLRASGTEGFAEEFKCSFHGWSWSIDGNCREVVCEWDFPHVDKAKFSLPQVRVETLGGFVFINMDDQAPTLTEYLGAEAVSHIRAWKLEDRYIYAHVAKNLPANWKLSIEAFMEAYHVLETHPQVAVSNGDANSQYDVYGEHVNRFISTLGVLSPHLYGKHSEQDILNQFTVGDSSVLAGAKRSLGEGGKARQVMADMLRSMFEKATNTDLSKVSDSELLDCFSYTLFPNCFLFPGISLPMVYRFRPDPRDHRKCLYEVFFLRPVPQDGVRPRPAEMERLSDAQSFTQAKTMDRGFGVILDQDTDNLILQQEGFEASAKRAETLGNYQEIRIRHFERTVDRYVKS</sequence>
<dbReference type="PANTHER" id="PTHR43756:SF5">
    <property type="entry name" value="CHOLINE MONOOXYGENASE, CHLOROPLASTIC"/>
    <property type="match status" value="1"/>
</dbReference>
<dbReference type="GO" id="GO:0051537">
    <property type="term" value="F:2 iron, 2 sulfur cluster binding"/>
    <property type="evidence" value="ECO:0007669"/>
    <property type="project" value="UniProtKB-KW"/>
</dbReference>
<dbReference type="OrthoDB" id="9769355at2"/>
<dbReference type="PROSITE" id="PS51296">
    <property type="entry name" value="RIESKE"/>
    <property type="match status" value="1"/>
</dbReference>
<keyword evidence="5" id="KW-0408">Iron</keyword>
<proteinExistence type="predicted"/>
<dbReference type="InterPro" id="IPR017941">
    <property type="entry name" value="Rieske_2Fe-2S"/>
</dbReference>
<dbReference type="RefSeq" id="WP_093280671.1">
    <property type="nucleotide sequence ID" value="NZ_FOFS01000001.1"/>
</dbReference>
<feature type="domain" description="Rieske" evidence="8">
    <location>
        <begin position="75"/>
        <end position="184"/>
    </location>
</feature>
<dbReference type="InterPro" id="IPR015879">
    <property type="entry name" value="Ring_hydroxy_dOase_asu_C_dom"/>
</dbReference>
<keyword evidence="6" id="KW-0411">Iron-sulfur</keyword>
<dbReference type="GO" id="GO:0016491">
    <property type="term" value="F:oxidoreductase activity"/>
    <property type="evidence" value="ECO:0007669"/>
    <property type="project" value="UniProtKB-KW"/>
</dbReference>
<dbReference type="InterPro" id="IPR001663">
    <property type="entry name" value="Rng_hydr_dOase-A"/>
</dbReference>
<organism evidence="9 10">
    <name type="scientific">Solimonas aquatica</name>
    <dbReference type="NCBI Taxonomy" id="489703"/>
    <lineage>
        <taxon>Bacteria</taxon>
        <taxon>Pseudomonadati</taxon>
        <taxon>Pseudomonadota</taxon>
        <taxon>Gammaproteobacteria</taxon>
        <taxon>Nevskiales</taxon>
        <taxon>Nevskiaceae</taxon>
        <taxon>Solimonas</taxon>
    </lineage>
</organism>
<dbReference type="CDD" id="cd08882">
    <property type="entry name" value="RHO_alpha_C_MupW-like"/>
    <property type="match status" value="1"/>
</dbReference>
<gene>
    <name evidence="9" type="ORF">SAMN04488038_101142</name>
</gene>
<dbReference type="Gene3D" id="3.90.380.10">
    <property type="entry name" value="Naphthalene 1,2-dioxygenase Alpha Subunit, Chain A, domain 1"/>
    <property type="match status" value="1"/>
</dbReference>
<evidence type="ECO:0000313" key="10">
    <source>
        <dbReference type="Proteomes" id="UP000199233"/>
    </source>
</evidence>
<dbReference type="EMBL" id="FOFS01000001">
    <property type="protein sequence ID" value="SEP67243.1"/>
    <property type="molecule type" value="Genomic_DNA"/>
</dbReference>
<evidence type="ECO:0000256" key="1">
    <source>
        <dbReference type="ARBA" id="ARBA00001962"/>
    </source>
</evidence>
<dbReference type="PRINTS" id="PR00090">
    <property type="entry name" value="RNGDIOXGNASE"/>
</dbReference>
<dbReference type="Proteomes" id="UP000199233">
    <property type="component" value="Unassembled WGS sequence"/>
</dbReference>
<dbReference type="GO" id="GO:0005506">
    <property type="term" value="F:iron ion binding"/>
    <property type="evidence" value="ECO:0007669"/>
    <property type="project" value="InterPro"/>
</dbReference>
<keyword evidence="4" id="KW-0560">Oxidoreductase</keyword>
<dbReference type="SUPFAM" id="SSF55961">
    <property type="entry name" value="Bet v1-like"/>
    <property type="match status" value="1"/>
</dbReference>
<dbReference type="CDD" id="cd03469">
    <property type="entry name" value="Rieske_RO_Alpha_N"/>
    <property type="match status" value="1"/>
</dbReference>
<evidence type="ECO:0000256" key="3">
    <source>
        <dbReference type="ARBA" id="ARBA00022723"/>
    </source>
</evidence>
<evidence type="ECO:0000259" key="8">
    <source>
        <dbReference type="PROSITE" id="PS51296"/>
    </source>
</evidence>
<evidence type="ECO:0000256" key="4">
    <source>
        <dbReference type="ARBA" id="ARBA00023002"/>
    </source>
</evidence>
<dbReference type="Gene3D" id="2.102.10.10">
    <property type="entry name" value="Rieske [2Fe-2S] iron-sulphur domain"/>
    <property type="match status" value="1"/>
</dbReference>
<dbReference type="PANTHER" id="PTHR43756">
    <property type="entry name" value="CHOLINE MONOOXYGENASE, CHLOROPLASTIC"/>
    <property type="match status" value="1"/>
</dbReference>
<evidence type="ECO:0000313" key="9">
    <source>
        <dbReference type="EMBL" id="SEP67243.1"/>
    </source>
</evidence>
<evidence type="ECO:0000256" key="5">
    <source>
        <dbReference type="ARBA" id="ARBA00023004"/>
    </source>
</evidence>
<feature type="region of interest" description="Disordered" evidence="7">
    <location>
        <begin position="1"/>
        <end position="26"/>
    </location>
</feature>